<dbReference type="GO" id="GO:0015035">
    <property type="term" value="F:protein-disulfide reductase activity"/>
    <property type="evidence" value="ECO:0007669"/>
    <property type="project" value="TreeGrafter"/>
</dbReference>
<keyword evidence="6" id="KW-1185">Reference proteome</keyword>
<feature type="chain" id="PRO_5035764550" evidence="3">
    <location>
        <begin position="26"/>
        <end position="154"/>
    </location>
</feature>
<evidence type="ECO:0000256" key="2">
    <source>
        <dbReference type="ARBA" id="ARBA00023157"/>
    </source>
</evidence>
<keyword evidence="2" id="KW-1015">Disulfide bond</keyword>
<dbReference type="Proteomes" id="UP000694251">
    <property type="component" value="Chromosome 6"/>
</dbReference>
<name>A0A8T2CJ15_ARASU</name>
<dbReference type="CDD" id="cd02947">
    <property type="entry name" value="TRX_family"/>
    <property type="match status" value="1"/>
</dbReference>
<dbReference type="EMBL" id="JAEFBJ010000006">
    <property type="protein sequence ID" value="KAG7600398.1"/>
    <property type="molecule type" value="Genomic_DNA"/>
</dbReference>
<dbReference type="InterPro" id="IPR013766">
    <property type="entry name" value="Thioredoxin_domain"/>
</dbReference>
<keyword evidence="3" id="KW-0732">Signal</keyword>
<dbReference type="InterPro" id="IPR017937">
    <property type="entry name" value="Thioredoxin_CS"/>
</dbReference>
<evidence type="ECO:0000256" key="3">
    <source>
        <dbReference type="SAM" id="SignalP"/>
    </source>
</evidence>
<dbReference type="PANTHER" id="PTHR45663:SF32">
    <property type="entry name" value="THIOREDOXIN FAMILY PROTEIN-RELATED"/>
    <property type="match status" value="1"/>
</dbReference>
<comment type="caution">
    <text evidence="5">The sequence shown here is derived from an EMBL/GenBank/DDBJ whole genome shotgun (WGS) entry which is preliminary data.</text>
</comment>
<dbReference type="Pfam" id="PF00085">
    <property type="entry name" value="Thioredoxin"/>
    <property type="match status" value="1"/>
</dbReference>
<feature type="domain" description="Thioredoxin" evidence="4">
    <location>
        <begin position="31"/>
        <end position="154"/>
    </location>
</feature>
<dbReference type="PANTHER" id="PTHR45663">
    <property type="entry name" value="GEO12009P1"/>
    <property type="match status" value="1"/>
</dbReference>
<evidence type="ECO:0000313" key="5">
    <source>
        <dbReference type="EMBL" id="KAG7600398.1"/>
    </source>
</evidence>
<comment type="subcellular location">
    <subcellularLocation>
        <location evidence="1">Plastid</location>
        <location evidence="1">Chloroplast stroma</location>
    </subcellularLocation>
</comment>
<accession>A0A8T2CJ15</accession>
<dbReference type="PROSITE" id="PS00194">
    <property type="entry name" value="THIOREDOXIN_1"/>
    <property type="match status" value="1"/>
</dbReference>
<reference evidence="5 6" key="1">
    <citation type="submission" date="2020-12" db="EMBL/GenBank/DDBJ databases">
        <title>Concerted genomic and epigenomic changes stabilize Arabidopsis allopolyploids.</title>
        <authorList>
            <person name="Chen Z."/>
        </authorList>
    </citation>
    <scope>NUCLEOTIDE SEQUENCE [LARGE SCALE GENOMIC DNA]</scope>
    <source>
        <strain evidence="5">As9502</strain>
        <tissue evidence="5">Leaf</tissue>
    </source>
</reference>
<dbReference type="OrthoDB" id="1113108at2759"/>
<dbReference type="AlphaFoldDB" id="A0A8T2CJ15"/>
<protein>
    <submittedName>
        <fullName evidence="5">Thioredoxin domain</fullName>
    </submittedName>
</protein>
<gene>
    <name evidence="5" type="ORF">ISN44_As06g045080</name>
</gene>
<dbReference type="PROSITE" id="PS51352">
    <property type="entry name" value="THIOREDOXIN_2"/>
    <property type="match status" value="1"/>
</dbReference>
<dbReference type="GO" id="GO:0009570">
    <property type="term" value="C:chloroplast stroma"/>
    <property type="evidence" value="ECO:0007669"/>
    <property type="project" value="UniProtKB-SubCell"/>
</dbReference>
<feature type="signal peptide" evidence="3">
    <location>
        <begin position="1"/>
        <end position="25"/>
    </location>
</feature>
<evidence type="ECO:0000259" key="4">
    <source>
        <dbReference type="PROSITE" id="PS51352"/>
    </source>
</evidence>
<proteinExistence type="predicted"/>
<evidence type="ECO:0000256" key="1">
    <source>
        <dbReference type="ARBA" id="ARBA00004470"/>
    </source>
</evidence>
<evidence type="ECO:0000313" key="6">
    <source>
        <dbReference type="Proteomes" id="UP000694251"/>
    </source>
</evidence>
<sequence>MEQIRGSNQLVLTLTCLICLWFSFGMSSDSDPLIKPYLSSSLPSNDGLVSSVQSISESEWDSLVIQSEVPVMVLFTADWCGPCRWLLPTLYVLDLDYKDQFKFYTVDIDKESSIAARNMVRSIPATLVFKGGYIVATYMGTDSGKLRQLVEQYK</sequence>
<organism evidence="5 6">
    <name type="scientific">Arabidopsis suecica</name>
    <name type="common">Swedish thale-cress</name>
    <name type="synonym">Cardaminopsis suecica</name>
    <dbReference type="NCBI Taxonomy" id="45249"/>
    <lineage>
        <taxon>Eukaryota</taxon>
        <taxon>Viridiplantae</taxon>
        <taxon>Streptophyta</taxon>
        <taxon>Embryophyta</taxon>
        <taxon>Tracheophyta</taxon>
        <taxon>Spermatophyta</taxon>
        <taxon>Magnoliopsida</taxon>
        <taxon>eudicotyledons</taxon>
        <taxon>Gunneridae</taxon>
        <taxon>Pentapetalae</taxon>
        <taxon>rosids</taxon>
        <taxon>malvids</taxon>
        <taxon>Brassicales</taxon>
        <taxon>Brassicaceae</taxon>
        <taxon>Camelineae</taxon>
        <taxon>Arabidopsis</taxon>
    </lineage>
</organism>